<accession>A0AAW2GFY0</accession>
<reference evidence="1 2" key="1">
    <citation type="submission" date="2023-03" db="EMBL/GenBank/DDBJ databases">
        <title>High recombination rates correlate with genetic variation in Cardiocondyla obscurior ants.</title>
        <authorList>
            <person name="Errbii M."/>
        </authorList>
    </citation>
    <scope>NUCLEOTIDE SEQUENCE [LARGE SCALE GENOMIC DNA]</scope>
    <source>
        <strain evidence="1">Alpha-2009</strain>
        <tissue evidence="1">Whole body</tissue>
    </source>
</reference>
<sequence length="117" mass="13722">MPFRGLLLLSEYQVSRLNSSRTGRFSLYAIRVTPIFFNILYYTNKNVFANFCINLYKRFSETYCPLNPLQLPHILAPSSLVGERFRNPYIMPCALPIKKERKKKKKTFGIPGQIFHE</sequence>
<dbReference type="Proteomes" id="UP001430953">
    <property type="component" value="Unassembled WGS sequence"/>
</dbReference>
<dbReference type="EMBL" id="JADYXP020000004">
    <property type="protein sequence ID" value="KAL0125332.1"/>
    <property type="molecule type" value="Genomic_DNA"/>
</dbReference>
<comment type="caution">
    <text evidence="1">The sequence shown here is derived from an EMBL/GenBank/DDBJ whole genome shotgun (WGS) entry which is preliminary data.</text>
</comment>
<keyword evidence="2" id="KW-1185">Reference proteome</keyword>
<evidence type="ECO:0000313" key="2">
    <source>
        <dbReference type="Proteomes" id="UP001430953"/>
    </source>
</evidence>
<evidence type="ECO:0000313" key="1">
    <source>
        <dbReference type="EMBL" id="KAL0125332.1"/>
    </source>
</evidence>
<name>A0AAW2GFY0_9HYME</name>
<gene>
    <name evidence="1" type="ORF">PUN28_004459</name>
</gene>
<dbReference type="AlphaFoldDB" id="A0AAW2GFY0"/>
<protein>
    <submittedName>
        <fullName evidence="1">Uncharacterized protein</fullName>
    </submittedName>
</protein>
<organism evidence="1 2">
    <name type="scientific">Cardiocondyla obscurior</name>
    <dbReference type="NCBI Taxonomy" id="286306"/>
    <lineage>
        <taxon>Eukaryota</taxon>
        <taxon>Metazoa</taxon>
        <taxon>Ecdysozoa</taxon>
        <taxon>Arthropoda</taxon>
        <taxon>Hexapoda</taxon>
        <taxon>Insecta</taxon>
        <taxon>Pterygota</taxon>
        <taxon>Neoptera</taxon>
        <taxon>Endopterygota</taxon>
        <taxon>Hymenoptera</taxon>
        <taxon>Apocrita</taxon>
        <taxon>Aculeata</taxon>
        <taxon>Formicoidea</taxon>
        <taxon>Formicidae</taxon>
        <taxon>Myrmicinae</taxon>
        <taxon>Cardiocondyla</taxon>
    </lineage>
</organism>
<proteinExistence type="predicted"/>